<dbReference type="Pfam" id="PF11698">
    <property type="entry name" value="V-ATPase_H_C"/>
    <property type="match status" value="1"/>
</dbReference>
<sequence length="92" mass="10882">MKVMSGHLKWGPVHTEKFWREQARKFEADEFFILKQLIELLKSEDKSVVSIACYDLGEFVRFYPSGKTIVKHLGSRRLFFVPILPRILLRTK</sequence>
<protein>
    <recommendedName>
        <fullName evidence="2">ATPase V1 complex subunit H C-terminal domain-containing protein</fullName>
    </recommendedName>
</protein>
<evidence type="ECO:0000313" key="4">
    <source>
        <dbReference type="Proteomes" id="UP000002630"/>
    </source>
</evidence>
<dbReference type="InterPro" id="IPR011987">
    <property type="entry name" value="ATPase_V1-cplx_hsu_C"/>
</dbReference>
<dbReference type="InParanoid" id="D7FH73"/>
<dbReference type="Gene3D" id="1.25.40.150">
    <property type="entry name" value="V-type ATPase, subunit H, C-terminal domain"/>
    <property type="match status" value="1"/>
</dbReference>
<dbReference type="PANTHER" id="PTHR10698:SF0">
    <property type="entry name" value="V-TYPE PROTON ATPASE SUBUNIT H"/>
    <property type="match status" value="1"/>
</dbReference>
<keyword evidence="4" id="KW-1185">Reference proteome</keyword>
<keyword evidence="1" id="KW-0813">Transport</keyword>
<dbReference type="AlphaFoldDB" id="D7FH73"/>
<dbReference type="OrthoDB" id="10263554at2759"/>
<evidence type="ECO:0000313" key="3">
    <source>
        <dbReference type="EMBL" id="CBJ34121.1"/>
    </source>
</evidence>
<dbReference type="SUPFAM" id="SSF48371">
    <property type="entry name" value="ARM repeat"/>
    <property type="match status" value="1"/>
</dbReference>
<dbReference type="Proteomes" id="UP000002630">
    <property type="component" value="Unassembled WGS sequence"/>
</dbReference>
<evidence type="ECO:0000256" key="1">
    <source>
        <dbReference type="ARBA" id="ARBA00022448"/>
    </source>
</evidence>
<dbReference type="InterPro" id="IPR038497">
    <property type="entry name" value="ATPase_V1-cplx_hsu_C_sf"/>
</dbReference>
<dbReference type="GO" id="GO:0000221">
    <property type="term" value="C:vacuolar proton-transporting V-type ATPase, V1 domain"/>
    <property type="evidence" value="ECO:0007669"/>
    <property type="project" value="InterPro"/>
</dbReference>
<dbReference type="STRING" id="2880.D7FH73"/>
<dbReference type="InterPro" id="IPR016024">
    <property type="entry name" value="ARM-type_fold"/>
</dbReference>
<accession>D7FH73</accession>
<name>D7FH73_ECTSI</name>
<evidence type="ECO:0000259" key="2">
    <source>
        <dbReference type="Pfam" id="PF11698"/>
    </source>
</evidence>
<reference evidence="3 4" key="1">
    <citation type="journal article" date="2010" name="Nature">
        <title>The Ectocarpus genome and the independent evolution of multicellularity in brown algae.</title>
        <authorList>
            <person name="Cock J.M."/>
            <person name="Sterck L."/>
            <person name="Rouze P."/>
            <person name="Scornet D."/>
            <person name="Allen A.E."/>
            <person name="Amoutzias G."/>
            <person name="Anthouard V."/>
            <person name="Artiguenave F."/>
            <person name="Aury J.M."/>
            <person name="Badger J.H."/>
            <person name="Beszteri B."/>
            <person name="Billiau K."/>
            <person name="Bonnet E."/>
            <person name="Bothwell J.H."/>
            <person name="Bowler C."/>
            <person name="Boyen C."/>
            <person name="Brownlee C."/>
            <person name="Carrano C.J."/>
            <person name="Charrier B."/>
            <person name="Cho G.Y."/>
            <person name="Coelho S.M."/>
            <person name="Collen J."/>
            <person name="Corre E."/>
            <person name="Da Silva C."/>
            <person name="Delage L."/>
            <person name="Delaroque N."/>
            <person name="Dittami S.M."/>
            <person name="Doulbeau S."/>
            <person name="Elias M."/>
            <person name="Farnham G."/>
            <person name="Gachon C.M."/>
            <person name="Gschloessl B."/>
            <person name="Heesch S."/>
            <person name="Jabbari K."/>
            <person name="Jubin C."/>
            <person name="Kawai H."/>
            <person name="Kimura K."/>
            <person name="Kloareg B."/>
            <person name="Kupper F.C."/>
            <person name="Lang D."/>
            <person name="Le Bail A."/>
            <person name="Leblanc C."/>
            <person name="Lerouge P."/>
            <person name="Lohr M."/>
            <person name="Lopez P.J."/>
            <person name="Martens C."/>
            <person name="Maumus F."/>
            <person name="Michel G."/>
            <person name="Miranda-Saavedra D."/>
            <person name="Morales J."/>
            <person name="Moreau H."/>
            <person name="Motomura T."/>
            <person name="Nagasato C."/>
            <person name="Napoli C.A."/>
            <person name="Nelson D.R."/>
            <person name="Nyvall-Collen P."/>
            <person name="Peters A.F."/>
            <person name="Pommier C."/>
            <person name="Potin P."/>
            <person name="Poulain J."/>
            <person name="Quesneville H."/>
            <person name="Read B."/>
            <person name="Rensing S.A."/>
            <person name="Ritter A."/>
            <person name="Rousvoal S."/>
            <person name="Samanta M."/>
            <person name="Samson G."/>
            <person name="Schroeder D.C."/>
            <person name="Segurens B."/>
            <person name="Strittmatter M."/>
            <person name="Tonon T."/>
            <person name="Tregear J.W."/>
            <person name="Valentin K."/>
            <person name="von Dassow P."/>
            <person name="Yamagishi T."/>
            <person name="Van de Peer Y."/>
            <person name="Wincker P."/>
        </authorList>
    </citation>
    <scope>NUCLEOTIDE SEQUENCE [LARGE SCALE GENOMIC DNA]</scope>
    <source>
        <strain evidence="4">Ec32 / CCAP1310/4</strain>
    </source>
</reference>
<dbReference type="eggNOG" id="KOG2759">
    <property type="taxonomic scope" value="Eukaryota"/>
</dbReference>
<feature type="domain" description="ATPase V1 complex subunit H C-terminal" evidence="2">
    <location>
        <begin position="3"/>
        <end position="77"/>
    </location>
</feature>
<dbReference type="InterPro" id="IPR004908">
    <property type="entry name" value="ATPase_V1-cplx_hsu"/>
</dbReference>
<dbReference type="EMBL" id="FN649760">
    <property type="protein sequence ID" value="CBJ34121.1"/>
    <property type="molecule type" value="Genomic_DNA"/>
</dbReference>
<dbReference type="PANTHER" id="PTHR10698">
    <property type="entry name" value="V-TYPE PROTON ATPASE SUBUNIT H"/>
    <property type="match status" value="1"/>
</dbReference>
<proteinExistence type="predicted"/>
<gene>
    <name evidence="3" type="ORF">Esi_1053_0006</name>
</gene>
<dbReference type="GO" id="GO:0046961">
    <property type="term" value="F:proton-transporting ATPase activity, rotational mechanism"/>
    <property type="evidence" value="ECO:0007669"/>
    <property type="project" value="InterPro"/>
</dbReference>
<organism evidence="3 4">
    <name type="scientific">Ectocarpus siliculosus</name>
    <name type="common">Brown alga</name>
    <name type="synonym">Conferva siliculosa</name>
    <dbReference type="NCBI Taxonomy" id="2880"/>
    <lineage>
        <taxon>Eukaryota</taxon>
        <taxon>Sar</taxon>
        <taxon>Stramenopiles</taxon>
        <taxon>Ochrophyta</taxon>
        <taxon>PX clade</taxon>
        <taxon>Phaeophyceae</taxon>
        <taxon>Ectocarpales</taxon>
        <taxon>Ectocarpaceae</taxon>
        <taxon>Ectocarpus</taxon>
    </lineage>
</organism>